<dbReference type="PANTHER" id="PTHR43490">
    <property type="entry name" value="(+)-NEOMENTHOL DEHYDROGENASE"/>
    <property type="match status" value="1"/>
</dbReference>
<keyword evidence="6" id="KW-1185">Reference proteome</keyword>
<dbReference type="GO" id="GO:0016491">
    <property type="term" value="F:oxidoreductase activity"/>
    <property type="evidence" value="ECO:0007669"/>
    <property type="project" value="UniProtKB-KW"/>
</dbReference>
<dbReference type="PRINTS" id="PR00080">
    <property type="entry name" value="SDRFAMILY"/>
</dbReference>
<dbReference type="Pfam" id="PF00106">
    <property type="entry name" value="adh_short"/>
    <property type="match status" value="1"/>
</dbReference>
<sequence>MTGSVALVTGANKSIGYEVVRELARRGMTVYLGSRNEQAGHAAAETLKDEGDVRPVRLDVTDRETMEAAIELVRSNHGCLDVLVNNAAASGVGNDILTTEMDDVKSLFETNVWGPVVLVQLAAPLLRAAKAARIVNVSSSAGSFDYLVGRGKYSALSSRWGAEMVKPFGYCTSKTALNAATVLLADAFRKDGVKVNAANPGLVKSALSQFAGERGPEEGAKIIVRLATLPDDGPTGGFFEQDGEVSW</sequence>
<dbReference type="Gene3D" id="3.40.50.720">
    <property type="entry name" value="NAD(P)-binding Rossmann-like Domain"/>
    <property type="match status" value="1"/>
</dbReference>
<dbReference type="GO" id="GO:0016020">
    <property type="term" value="C:membrane"/>
    <property type="evidence" value="ECO:0007669"/>
    <property type="project" value="TreeGrafter"/>
</dbReference>
<evidence type="ECO:0000256" key="4">
    <source>
        <dbReference type="RuleBase" id="RU000363"/>
    </source>
</evidence>
<dbReference type="Proteomes" id="UP000192674">
    <property type="component" value="Unassembled WGS sequence"/>
</dbReference>
<keyword evidence="2" id="KW-0521">NADP</keyword>
<dbReference type="AlphaFoldDB" id="A0A1W2E6E5"/>
<comment type="similarity">
    <text evidence="1 4">Belongs to the short-chain dehydrogenases/reductases (SDR) family.</text>
</comment>
<dbReference type="InterPro" id="IPR036291">
    <property type="entry name" value="NAD(P)-bd_dom_sf"/>
</dbReference>
<dbReference type="InterPro" id="IPR002347">
    <property type="entry name" value="SDR_fam"/>
</dbReference>
<dbReference type="PANTHER" id="PTHR43490:SF99">
    <property type="entry name" value="SHORT-CHAIN DEHYDROGENASE_REDUCTASE"/>
    <property type="match status" value="1"/>
</dbReference>
<gene>
    <name evidence="5" type="ORF">SAMN05661093_03895</name>
</gene>
<reference evidence="5 6" key="1">
    <citation type="submission" date="2017-04" db="EMBL/GenBank/DDBJ databases">
        <authorList>
            <person name="Afonso C.L."/>
            <person name="Miller P.J."/>
            <person name="Scott M.A."/>
            <person name="Spackman E."/>
            <person name="Goraichik I."/>
            <person name="Dimitrov K.M."/>
            <person name="Suarez D.L."/>
            <person name="Swayne D.E."/>
        </authorList>
    </citation>
    <scope>NUCLEOTIDE SEQUENCE [LARGE SCALE GENOMIC DNA]</scope>
    <source>
        <strain evidence="5 6">DSM 43828</strain>
    </source>
</reference>
<evidence type="ECO:0000313" key="5">
    <source>
        <dbReference type="EMBL" id="SMD05012.1"/>
    </source>
</evidence>
<evidence type="ECO:0000313" key="6">
    <source>
        <dbReference type="Proteomes" id="UP000192674"/>
    </source>
</evidence>
<accession>A0A1W2E6E5</accession>
<dbReference type="OrthoDB" id="9781117at2"/>
<evidence type="ECO:0000256" key="2">
    <source>
        <dbReference type="ARBA" id="ARBA00022857"/>
    </source>
</evidence>
<protein>
    <submittedName>
        <fullName evidence="5">Short-chain dehydrogenase</fullName>
    </submittedName>
</protein>
<name>A0A1W2E6E5_KIBAR</name>
<evidence type="ECO:0000256" key="1">
    <source>
        <dbReference type="ARBA" id="ARBA00006484"/>
    </source>
</evidence>
<evidence type="ECO:0000256" key="3">
    <source>
        <dbReference type="ARBA" id="ARBA00023002"/>
    </source>
</evidence>
<proteinExistence type="inferred from homology"/>
<keyword evidence="3" id="KW-0560">Oxidoreductase</keyword>
<organism evidence="5 6">
    <name type="scientific">Kibdelosporangium aridum</name>
    <dbReference type="NCBI Taxonomy" id="2030"/>
    <lineage>
        <taxon>Bacteria</taxon>
        <taxon>Bacillati</taxon>
        <taxon>Actinomycetota</taxon>
        <taxon>Actinomycetes</taxon>
        <taxon>Pseudonocardiales</taxon>
        <taxon>Pseudonocardiaceae</taxon>
        <taxon>Kibdelosporangium</taxon>
    </lineage>
</organism>
<dbReference type="EMBL" id="FWXV01000003">
    <property type="protein sequence ID" value="SMD05012.1"/>
    <property type="molecule type" value="Genomic_DNA"/>
</dbReference>
<dbReference type="SUPFAM" id="SSF51735">
    <property type="entry name" value="NAD(P)-binding Rossmann-fold domains"/>
    <property type="match status" value="1"/>
</dbReference>
<dbReference type="PRINTS" id="PR00081">
    <property type="entry name" value="GDHRDH"/>
</dbReference>